<accession>A0A640SPY8</accession>
<comment type="caution">
    <text evidence="2">The sequence shown here is derived from an EMBL/GenBank/DDBJ whole genome shotgun (WGS) entry which is preliminary data.</text>
</comment>
<keyword evidence="3" id="KW-1185">Reference proteome</keyword>
<feature type="compositionally biased region" description="Polar residues" evidence="1">
    <location>
        <begin position="163"/>
        <end position="172"/>
    </location>
</feature>
<dbReference type="Proteomes" id="UP000430079">
    <property type="component" value="Unassembled WGS sequence"/>
</dbReference>
<evidence type="ECO:0000313" key="2">
    <source>
        <dbReference type="EMBL" id="GFE13377.1"/>
    </source>
</evidence>
<name>A0A640SPY8_9ACTN</name>
<reference evidence="2 3" key="1">
    <citation type="submission" date="2019-12" db="EMBL/GenBank/DDBJ databases">
        <title>Whole genome shotgun sequence of Streptomyces hygroscopicus subsp. glebosus NBRC 13786.</title>
        <authorList>
            <person name="Ichikawa N."/>
            <person name="Kimura A."/>
            <person name="Kitahashi Y."/>
            <person name="Komaki H."/>
            <person name="Tamura T."/>
        </authorList>
    </citation>
    <scope>NUCLEOTIDE SEQUENCE [LARGE SCALE GENOMIC DNA]</scope>
    <source>
        <strain evidence="2 3">NBRC 13786</strain>
    </source>
</reference>
<proteinExistence type="predicted"/>
<dbReference type="EMBL" id="BLIO01000001">
    <property type="protein sequence ID" value="GFE13377.1"/>
    <property type="molecule type" value="Genomic_DNA"/>
</dbReference>
<dbReference type="AlphaFoldDB" id="A0A640SPY8"/>
<evidence type="ECO:0000313" key="3">
    <source>
        <dbReference type="Proteomes" id="UP000430079"/>
    </source>
</evidence>
<feature type="region of interest" description="Disordered" evidence="1">
    <location>
        <begin position="163"/>
        <end position="188"/>
    </location>
</feature>
<gene>
    <name evidence="2" type="ORF">Sgleb_14240</name>
</gene>
<evidence type="ECO:0000256" key="1">
    <source>
        <dbReference type="SAM" id="MobiDB-lite"/>
    </source>
</evidence>
<organism evidence="2 3">
    <name type="scientific">Streptomyces glebosus</name>
    <dbReference type="NCBI Taxonomy" id="249580"/>
    <lineage>
        <taxon>Bacteria</taxon>
        <taxon>Bacillati</taxon>
        <taxon>Actinomycetota</taxon>
        <taxon>Actinomycetes</taxon>
        <taxon>Kitasatosporales</taxon>
        <taxon>Streptomycetaceae</taxon>
        <taxon>Streptomyces</taxon>
    </lineage>
</organism>
<protein>
    <submittedName>
        <fullName evidence="2">Uncharacterized protein</fullName>
    </submittedName>
</protein>
<dbReference type="RefSeq" id="WP_190143537.1">
    <property type="nucleotide sequence ID" value="NZ_BLIO01000001.1"/>
</dbReference>
<sequence>MTTSSVMFVNEGIFGVSDDAQVPMETVRWSNGLAAPMDHGAWILTGINTGPVRVEAHCLDAAPPVEATEWEEIVEISVRSTAGDLRINSGYDITPDALPVLNPHGPGWYRMRVHASGRSINPDGVSDEPVEDYLITVWPQGPAESVVIRSSKMIDEALLANADTTSEETITHATPEPDDTAERDRRSDTRARLLRSLQDD</sequence>